<accession>A0A078AYX6</accession>
<keyword evidence="3" id="KW-1185">Reference proteome</keyword>
<gene>
    <name evidence="2" type="primary">Contig5235.g5614</name>
    <name evidence="2" type="ORF">STYLEM_16439</name>
</gene>
<dbReference type="AlphaFoldDB" id="A0A078AYX6"/>
<dbReference type="Pfam" id="PF00836">
    <property type="entry name" value="Stathmin"/>
    <property type="match status" value="1"/>
</dbReference>
<feature type="compositionally biased region" description="Basic and acidic residues" evidence="1">
    <location>
        <begin position="119"/>
        <end position="132"/>
    </location>
</feature>
<evidence type="ECO:0000313" key="3">
    <source>
        <dbReference type="Proteomes" id="UP000039865"/>
    </source>
</evidence>
<feature type="region of interest" description="Disordered" evidence="1">
    <location>
        <begin position="186"/>
        <end position="231"/>
    </location>
</feature>
<dbReference type="Gene3D" id="6.10.280.30">
    <property type="match status" value="1"/>
</dbReference>
<dbReference type="InterPro" id="IPR000956">
    <property type="entry name" value="Stathmin_fam"/>
</dbReference>
<reference evidence="2 3" key="1">
    <citation type="submission" date="2014-06" db="EMBL/GenBank/DDBJ databases">
        <authorList>
            <person name="Swart Estienne"/>
        </authorList>
    </citation>
    <scope>NUCLEOTIDE SEQUENCE [LARGE SCALE GENOMIC DNA]</scope>
    <source>
        <strain evidence="2 3">130c</strain>
    </source>
</reference>
<feature type="compositionally biased region" description="Basic and acidic residues" evidence="1">
    <location>
        <begin position="140"/>
        <end position="158"/>
    </location>
</feature>
<sequence>MQQTLAAPPMVLQEERHTKEAISYKVKLPPTNISPTQKELEVKKRLELSAKKAAQGPMITIEEISMKLKRAEEKRKISLTNQISPKTEERRLSAWENKKYYEKQQLEHFKDKFEKVLPSAEEKRRATRESKRQKLRQHIKKVEEIRREQASKRQETSELMKTELDHKLQHADQIHQQTLENKINKAQYSAEKKKKSGGMFTQEGGQSQVSHDDIPLPHRHEDLNQKLQQYK</sequence>
<name>A0A078AYX6_STYLE</name>
<dbReference type="EMBL" id="CCKQ01015523">
    <property type="protein sequence ID" value="CDW87336.1"/>
    <property type="molecule type" value="Genomic_DNA"/>
</dbReference>
<dbReference type="InParanoid" id="A0A078AYX6"/>
<dbReference type="Proteomes" id="UP000039865">
    <property type="component" value="Unassembled WGS sequence"/>
</dbReference>
<feature type="region of interest" description="Disordered" evidence="1">
    <location>
        <begin position="119"/>
        <end position="158"/>
    </location>
</feature>
<evidence type="ECO:0000256" key="1">
    <source>
        <dbReference type="SAM" id="MobiDB-lite"/>
    </source>
</evidence>
<feature type="compositionally biased region" description="Basic and acidic residues" evidence="1">
    <location>
        <begin position="210"/>
        <end position="224"/>
    </location>
</feature>
<protein>
    <submittedName>
        <fullName evidence="2">Uncharacterized protein</fullName>
    </submittedName>
</protein>
<evidence type="ECO:0000313" key="2">
    <source>
        <dbReference type="EMBL" id="CDW87336.1"/>
    </source>
</evidence>
<organism evidence="2 3">
    <name type="scientific">Stylonychia lemnae</name>
    <name type="common">Ciliate</name>
    <dbReference type="NCBI Taxonomy" id="5949"/>
    <lineage>
        <taxon>Eukaryota</taxon>
        <taxon>Sar</taxon>
        <taxon>Alveolata</taxon>
        <taxon>Ciliophora</taxon>
        <taxon>Intramacronucleata</taxon>
        <taxon>Spirotrichea</taxon>
        <taxon>Stichotrichia</taxon>
        <taxon>Sporadotrichida</taxon>
        <taxon>Oxytrichidae</taxon>
        <taxon>Stylonychinae</taxon>
        <taxon>Stylonychia</taxon>
    </lineage>
</organism>
<proteinExistence type="predicted"/>